<reference evidence="1" key="2">
    <citation type="journal article" date="2008" name="Genome Biol.">
        <title>Improved genome assembly and evidence-based global gene model set for the chordate Ciona intestinalis: new insight into intron and operon populations.</title>
        <authorList>
            <person name="Satou Y."/>
            <person name="Mineta K."/>
            <person name="Ogasawara M."/>
            <person name="Sasakura Y."/>
            <person name="Shoguchi E."/>
            <person name="Ueno K."/>
            <person name="Yamada L."/>
            <person name="Matsumoto J."/>
            <person name="Wasserscheid J."/>
            <person name="Dewar K."/>
            <person name="Wiley G.B."/>
            <person name="Macmil S.L."/>
            <person name="Roe B.A."/>
            <person name="Zeller R.W."/>
            <person name="Hastings K.E."/>
            <person name="Lemaire P."/>
            <person name="Lindquist E."/>
            <person name="Endo T."/>
            <person name="Hotta K."/>
            <person name="Inaba K."/>
        </authorList>
    </citation>
    <scope>NUCLEOTIDE SEQUENCE [LARGE SCALE GENOMIC DNA]</scope>
    <source>
        <strain evidence="1">wild type</strain>
    </source>
</reference>
<reference evidence="1" key="4">
    <citation type="submission" date="2025-09" db="UniProtKB">
        <authorList>
            <consortium name="Ensembl"/>
        </authorList>
    </citation>
    <scope>IDENTIFICATION</scope>
</reference>
<dbReference type="Proteomes" id="UP000008144">
    <property type="component" value="Chromosome 1"/>
</dbReference>
<dbReference type="HOGENOM" id="CLU_3086471_0_0_1"/>
<dbReference type="Ensembl" id="ENSCINT00000003538.3">
    <property type="protein sequence ID" value="ENSCINP00000003538.3"/>
    <property type="gene ID" value="ENSCING00000001752.3"/>
</dbReference>
<accession>F7AMD1</accession>
<sequence>MRFGKVADDVAITGNGMKLRRTSTFQWKMSCGIYKLKKRKQIVVKEAVARQQ</sequence>
<dbReference type="AlphaFoldDB" id="F7AMD1"/>
<name>F7AMD1_CIOIN</name>
<protein>
    <submittedName>
        <fullName evidence="1">Uncharacterized protein</fullName>
    </submittedName>
</protein>
<dbReference type="EMBL" id="EAAA01000295">
    <property type="status" value="NOT_ANNOTATED_CDS"/>
    <property type="molecule type" value="Genomic_DNA"/>
</dbReference>
<keyword evidence="2" id="KW-1185">Reference proteome</keyword>
<dbReference type="InParanoid" id="F7AMD1"/>
<evidence type="ECO:0000313" key="1">
    <source>
        <dbReference type="Ensembl" id="ENSCINP00000003538.3"/>
    </source>
</evidence>
<organism evidence="1 2">
    <name type="scientific">Ciona intestinalis</name>
    <name type="common">Transparent sea squirt</name>
    <name type="synonym">Ascidia intestinalis</name>
    <dbReference type="NCBI Taxonomy" id="7719"/>
    <lineage>
        <taxon>Eukaryota</taxon>
        <taxon>Metazoa</taxon>
        <taxon>Chordata</taxon>
        <taxon>Tunicata</taxon>
        <taxon>Ascidiacea</taxon>
        <taxon>Phlebobranchia</taxon>
        <taxon>Cionidae</taxon>
        <taxon>Ciona</taxon>
    </lineage>
</organism>
<proteinExistence type="predicted"/>
<reference evidence="1" key="3">
    <citation type="submission" date="2025-08" db="UniProtKB">
        <authorList>
            <consortium name="Ensembl"/>
        </authorList>
    </citation>
    <scope>IDENTIFICATION</scope>
</reference>
<evidence type="ECO:0000313" key="2">
    <source>
        <dbReference type="Proteomes" id="UP000008144"/>
    </source>
</evidence>
<reference evidence="2" key="1">
    <citation type="journal article" date="2002" name="Science">
        <title>The draft genome of Ciona intestinalis: insights into chordate and vertebrate origins.</title>
        <authorList>
            <person name="Dehal P."/>
            <person name="Satou Y."/>
            <person name="Campbell R.K."/>
            <person name="Chapman J."/>
            <person name="Degnan B."/>
            <person name="De Tomaso A."/>
            <person name="Davidson B."/>
            <person name="Di Gregorio A."/>
            <person name="Gelpke M."/>
            <person name="Goodstein D.M."/>
            <person name="Harafuji N."/>
            <person name="Hastings K.E."/>
            <person name="Ho I."/>
            <person name="Hotta K."/>
            <person name="Huang W."/>
            <person name="Kawashima T."/>
            <person name="Lemaire P."/>
            <person name="Martinez D."/>
            <person name="Meinertzhagen I.A."/>
            <person name="Necula S."/>
            <person name="Nonaka M."/>
            <person name="Putnam N."/>
            <person name="Rash S."/>
            <person name="Saiga H."/>
            <person name="Satake M."/>
            <person name="Terry A."/>
            <person name="Yamada L."/>
            <person name="Wang H.G."/>
            <person name="Awazu S."/>
            <person name="Azumi K."/>
            <person name="Boore J."/>
            <person name="Branno M."/>
            <person name="Chin-Bow S."/>
            <person name="DeSantis R."/>
            <person name="Doyle S."/>
            <person name="Francino P."/>
            <person name="Keys D.N."/>
            <person name="Haga S."/>
            <person name="Hayashi H."/>
            <person name="Hino K."/>
            <person name="Imai K.S."/>
            <person name="Inaba K."/>
            <person name="Kano S."/>
            <person name="Kobayashi K."/>
            <person name="Kobayashi M."/>
            <person name="Lee B.I."/>
            <person name="Makabe K.W."/>
            <person name="Manohar C."/>
            <person name="Matassi G."/>
            <person name="Medina M."/>
            <person name="Mochizuki Y."/>
            <person name="Mount S."/>
            <person name="Morishita T."/>
            <person name="Miura S."/>
            <person name="Nakayama A."/>
            <person name="Nishizaka S."/>
            <person name="Nomoto H."/>
            <person name="Ohta F."/>
            <person name="Oishi K."/>
            <person name="Rigoutsos I."/>
            <person name="Sano M."/>
            <person name="Sasaki A."/>
            <person name="Sasakura Y."/>
            <person name="Shoguchi E."/>
            <person name="Shin-i T."/>
            <person name="Spagnuolo A."/>
            <person name="Stainier D."/>
            <person name="Suzuki M.M."/>
            <person name="Tassy O."/>
            <person name="Takatori N."/>
            <person name="Tokuoka M."/>
            <person name="Yagi K."/>
            <person name="Yoshizaki F."/>
            <person name="Wada S."/>
            <person name="Zhang C."/>
            <person name="Hyatt P.D."/>
            <person name="Larimer F."/>
            <person name="Detter C."/>
            <person name="Doggett N."/>
            <person name="Glavina T."/>
            <person name="Hawkins T."/>
            <person name="Richardson P."/>
            <person name="Lucas S."/>
            <person name="Kohara Y."/>
            <person name="Levine M."/>
            <person name="Satoh N."/>
            <person name="Rokhsar D.S."/>
        </authorList>
    </citation>
    <scope>NUCLEOTIDE SEQUENCE [LARGE SCALE GENOMIC DNA]</scope>
</reference>